<reference evidence="3" key="2">
    <citation type="submission" date="2015-01" db="EMBL/GenBank/DDBJ databases">
        <title>Evolutionary Origins and Diversification of the Mycorrhizal Mutualists.</title>
        <authorList>
            <consortium name="DOE Joint Genome Institute"/>
            <consortium name="Mycorrhizal Genomics Consortium"/>
            <person name="Kohler A."/>
            <person name="Kuo A."/>
            <person name="Nagy L.G."/>
            <person name="Floudas D."/>
            <person name="Copeland A."/>
            <person name="Barry K.W."/>
            <person name="Cichocki N."/>
            <person name="Veneault-Fourrey C."/>
            <person name="LaButti K."/>
            <person name="Lindquist E.A."/>
            <person name="Lipzen A."/>
            <person name="Lundell T."/>
            <person name="Morin E."/>
            <person name="Murat C."/>
            <person name="Riley R."/>
            <person name="Ohm R."/>
            <person name="Sun H."/>
            <person name="Tunlid A."/>
            <person name="Henrissat B."/>
            <person name="Grigoriev I.V."/>
            <person name="Hibbett D.S."/>
            <person name="Martin F."/>
        </authorList>
    </citation>
    <scope>NUCLEOTIDE SEQUENCE [LARGE SCALE GENOMIC DNA]</scope>
    <source>
        <strain evidence="3">441</strain>
    </source>
</reference>
<protein>
    <recommendedName>
        <fullName evidence="1">T6SS Phospholipase effector Tle1-like catalytic domain-containing protein</fullName>
    </recommendedName>
</protein>
<dbReference type="InterPro" id="IPR029058">
    <property type="entry name" value="AB_hydrolase_fold"/>
</dbReference>
<dbReference type="Pfam" id="PF09994">
    <property type="entry name" value="T6SS_Tle1-like_cat"/>
    <property type="match status" value="1"/>
</dbReference>
<dbReference type="SUPFAM" id="SSF53474">
    <property type="entry name" value="alpha/beta-Hydrolases"/>
    <property type="match status" value="1"/>
</dbReference>
<evidence type="ECO:0000259" key="1">
    <source>
        <dbReference type="Pfam" id="PF09994"/>
    </source>
</evidence>
<accession>A0A0C9ZKC2</accession>
<name>A0A0C9ZKC2_9AGAM</name>
<dbReference type="PANTHER" id="PTHR33840">
    <property type="match status" value="1"/>
</dbReference>
<keyword evidence="3" id="KW-1185">Reference proteome</keyword>
<dbReference type="OrthoDB" id="3162439at2759"/>
<evidence type="ECO:0000313" key="2">
    <source>
        <dbReference type="EMBL" id="KIK29791.1"/>
    </source>
</evidence>
<feature type="domain" description="T6SS Phospholipase effector Tle1-like catalytic" evidence="1">
    <location>
        <begin position="16"/>
        <end position="317"/>
    </location>
</feature>
<dbReference type="InterPro" id="IPR018712">
    <property type="entry name" value="Tle1-like_cat"/>
</dbReference>
<evidence type="ECO:0000313" key="3">
    <source>
        <dbReference type="Proteomes" id="UP000054018"/>
    </source>
</evidence>
<dbReference type="EMBL" id="KN833688">
    <property type="protein sequence ID" value="KIK29791.1"/>
    <property type="molecule type" value="Genomic_DNA"/>
</dbReference>
<dbReference type="Proteomes" id="UP000054018">
    <property type="component" value="Unassembled WGS sequence"/>
</dbReference>
<organism evidence="2 3">
    <name type="scientific">Pisolithus microcarpus 441</name>
    <dbReference type="NCBI Taxonomy" id="765257"/>
    <lineage>
        <taxon>Eukaryota</taxon>
        <taxon>Fungi</taxon>
        <taxon>Dikarya</taxon>
        <taxon>Basidiomycota</taxon>
        <taxon>Agaricomycotina</taxon>
        <taxon>Agaricomycetes</taxon>
        <taxon>Agaricomycetidae</taxon>
        <taxon>Boletales</taxon>
        <taxon>Sclerodermatineae</taxon>
        <taxon>Pisolithaceae</taxon>
        <taxon>Pisolithus</taxon>
    </lineage>
</organism>
<dbReference type="STRING" id="765257.A0A0C9ZKC2"/>
<sequence>MSTTTTDTIPPVHACRTLVLCFDGTGNQFCDDNSNVLQLFNMLKKEDPSQQVVYYQNARTGTSIVPQLAMPLLLKWKNPDPHVLGMPPSLHNTSTGGYEFLMQNYEAGDKICLFGFSRGAYTARALAGMLHKVGLLPRCNHQHVLSAYKLYSMDDEESWRSSLEFKKALSIDVDVEFIGVWDTVNSVGISPRRLPFTSSNSSIRVSRQALALDEHRVGFTPILYHRSELDAMNEKMPRSQKRLSATHLPDEKHLHDKSNLDGHHEASLQELERRYTQQTKQTDSDEVWFAGYVGGGSVASNTRYSLARIPLRWMIREIFKTNVGILFHRSMFQQIGMDPSTLYPDVVPRPLAIPMHGHADPDVKCVSEETEDLNDALSPMHDQLMAAPYWWILEVLPQKLRYQRKANGSWVESISVHMGRARRIPMREPLKIHRTVKTRMEAKYSPKARIKAEPQWVD</sequence>
<proteinExistence type="predicted"/>
<gene>
    <name evidence="2" type="ORF">PISMIDRAFT_88205</name>
</gene>
<reference evidence="2 3" key="1">
    <citation type="submission" date="2014-04" db="EMBL/GenBank/DDBJ databases">
        <authorList>
            <consortium name="DOE Joint Genome Institute"/>
            <person name="Kuo A."/>
            <person name="Kohler A."/>
            <person name="Costa M.D."/>
            <person name="Nagy L.G."/>
            <person name="Floudas D."/>
            <person name="Copeland A."/>
            <person name="Barry K.W."/>
            <person name="Cichocki N."/>
            <person name="Veneault-Fourrey C."/>
            <person name="LaButti K."/>
            <person name="Lindquist E.A."/>
            <person name="Lipzen A."/>
            <person name="Lundell T."/>
            <person name="Morin E."/>
            <person name="Murat C."/>
            <person name="Sun H."/>
            <person name="Tunlid A."/>
            <person name="Henrissat B."/>
            <person name="Grigoriev I.V."/>
            <person name="Hibbett D.S."/>
            <person name="Martin F."/>
            <person name="Nordberg H.P."/>
            <person name="Cantor M.N."/>
            <person name="Hua S.X."/>
        </authorList>
    </citation>
    <scope>NUCLEOTIDE SEQUENCE [LARGE SCALE GENOMIC DNA]</scope>
    <source>
        <strain evidence="2 3">441</strain>
    </source>
</reference>
<dbReference type="HOGENOM" id="CLU_005049_5_0_1"/>
<dbReference type="AlphaFoldDB" id="A0A0C9ZKC2"/>
<dbReference type="PANTHER" id="PTHR33840:SF2">
    <property type="entry name" value="TLE1 PHOSPHOLIPASE DOMAIN-CONTAINING PROTEIN"/>
    <property type="match status" value="1"/>
</dbReference>